<dbReference type="GO" id="GO:0006313">
    <property type="term" value="P:DNA transposition"/>
    <property type="evidence" value="ECO:0007669"/>
    <property type="project" value="UniProtKB-UniRule"/>
</dbReference>
<evidence type="ECO:0000256" key="6">
    <source>
        <dbReference type="RuleBase" id="RU365089"/>
    </source>
</evidence>
<name>A0A2Z2NWK5_9GAMM</name>
<organism evidence="7 8">
    <name type="scientific">Granulosicoccus antarcticus IMCC3135</name>
    <dbReference type="NCBI Taxonomy" id="1192854"/>
    <lineage>
        <taxon>Bacteria</taxon>
        <taxon>Pseudomonadati</taxon>
        <taxon>Pseudomonadota</taxon>
        <taxon>Gammaproteobacteria</taxon>
        <taxon>Chromatiales</taxon>
        <taxon>Granulosicoccaceae</taxon>
        <taxon>Granulosicoccus</taxon>
    </lineage>
</organism>
<protein>
    <recommendedName>
        <fullName evidence="6">Mutator family transposase</fullName>
    </recommendedName>
</protein>
<keyword evidence="6" id="KW-0814">Transposable element</keyword>
<dbReference type="EMBL" id="CP018632">
    <property type="protein sequence ID" value="ASJ72097.1"/>
    <property type="molecule type" value="Genomic_DNA"/>
</dbReference>
<dbReference type="KEGG" id="gai:IMCC3135_10015"/>
<keyword evidence="3 6" id="KW-0815">Transposition</keyword>
<evidence type="ECO:0000256" key="2">
    <source>
        <dbReference type="ARBA" id="ARBA00010961"/>
    </source>
</evidence>
<dbReference type="Pfam" id="PF00872">
    <property type="entry name" value="Transposase_mut"/>
    <property type="match status" value="1"/>
</dbReference>
<dbReference type="PANTHER" id="PTHR33217">
    <property type="entry name" value="TRANSPOSASE FOR INSERTION SEQUENCE ELEMENT IS1081"/>
    <property type="match status" value="1"/>
</dbReference>
<evidence type="ECO:0000313" key="8">
    <source>
        <dbReference type="Proteomes" id="UP000250079"/>
    </source>
</evidence>
<evidence type="ECO:0000256" key="1">
    <source>
        <dbReference type="ARBA" id="ARBA00002190"/>
    </source>
</evidence>
<dbReference type="Proteomes" id="UP000250079">
    <property type="component" value="Chromosome"/>
</dbReference>
<dbReference type="GO" id="GO:0004803">
    <property type="term" value="F:transposase activity"/>
    <property type="evidence" value="ECO:0007669"/>
    <property type="project" value="UniProtKB-UniRule"/>
</dbReference>
<keyword evidence="5 6" id="KW-0233">DNA recombination</keyword>
<keyword evidence="8" id="KW-1185">Reference proteome</keyword>
<comment type="similarity">
    <text evidence="2 6">Belongs to the transposase mutator family.</text>
</comment>
<dbReference type="InterPro" id="IPR001207">
    <property type="entry name" value="Transposase_mutator"/>
</dbReference>
<evidence type="ECO:0000256" key="5">
    <source>
        <dbReference type="ARBA" id="ARBA00023172"/>
    </source>
</evidence>
<evidence type="ECO:0000256" key="4">
    <source>
        <dbReference type="ARBA" id="ARBA00023125"/>
    </source>
</evidence>
<accession>A0A2Z2NWK5</accession>
<evidence type="ECO:0000313" key="7">
    <source>
        <dbReference type="EMBL" id="ASJ72097.1"/>
    </source>
</evidence>
<dbReference type="PANTHER" id="PTHR33217:SF9">
    <property type="entry name" value="MUTATOR FAMILY TRANSPOSASE"/>
    <property type="match status" value="1"/>
</dbReference>
<reference evidence="7 8" key="1">
    <citation type="submission" date="2016-12" db="EMBL/GenBank/DDBJ databases">
        <authorList>
            <person name="Song W.-J."/>
            <person name="Kurnit D.M."/>
        </authorList>
    </citation>
    <scope>NUCLEOTIDE SEQUENCE [LARGE SCALE GENOMIC DNA]</scope>
    <source>
        <strain evidence="7 8">IMCC3135</strain>
    </source>
</reference>
<dbReference type="AlphaFoldDB" id="A0A2Z2NWK5"/>
<proteinExistence type="inferred from homology"/>
<gene>
    <name evidence="7" type="ORF">IMCC3135_10015</name>
</gene>
<comment type="function">
    <text evidence="1 6">Required for the transposition of the insertion element.</text>
</comment>
<keyword evidence="4 6" id="KW-0238">DNA-binding</keyword>
<sequence>MNSPNLAIGDGALGFWAAVDQIYPDTRQQRCWVHKTANVLNKLPKSSQPKAKKRLQDIWMAETKADAVKAFDLFIETYADKYPKVAQCLLKDQLELLTFYDFPAKHWQSIRTTNPIESTFATIRHRTKRSKGCLSRDTMLHMMFKLGLCAEKRWRRLRGFDYLAKVITGIKFNDGVEVQEINQKVA</sequence>
<dbReference type="GO" id="GO:0003677">
    <property type="term" value="F:DNA binding"/>
    <property type="evidence" value="ECO:0007669"/>
    <property type="project" value="UniProtKB-UniRule"/>
</dbReference>
<evidence type="ECO:0000256" key="3">
    <source>
        <dbReference type="ARBA" id="ARBA00022578"/>
    </source>
</evidence>